<proteinExistence type="inferred from homology"/>
<keyword evidence="2 5" id="KW-0378">Hydrolase</keyword>
<dbReference type="GO" id="GO:0009251">
    <property type="term" value="P:glucan catabolic process"/>
    <property type="evidence" value="ECO:0007669"/>
    <property type="project" value="TreeGrafter"/>
</dbReference>
<dbReference type="InterPro" id="IPR001547">
    <property type="entry name" value="Glyco_hydro_5"/>
</dbReference>
<evidence type="ECO:0000256" key="2">
    <source>
        <dbReference type="ARBA" id="ARBA00022801"/>
    </source>
</evidence>
<dbReference type="Pfam" id="PF00150">
    <property type="entry name" value="Cellulase"/>
    <property type="match status" value="1"/>
</dbReference>
<gene>
    <name evidence="7" type="ORF">BU23DRAFT_471193</name>
</gene>
<dbReference type="EMBL" id="ML976694">
    <property type="protein sequence ID" value="KAF1971327.1"/>
    <property type="molecule type" value="Genomic_DNA"/>
</dbReference>
<reference evidence="7" key="1">
    <citation type="journal article" date="2020" name="Stud. Mycol.">
        <title>101 Dothideomycetes genomes: a test case for predicting lifestyles and emergence of pathogens.</title>
        <authorList>
            <person name="Haridas S."/>
            <person name="Albert R."/>
            <person name="Binder M."/>
            <person name="Bloem J."/>
            <person name="Labutti K."/>
            <person name="Salamov A."/>
            <person name="Andreopoulos B."/>
            <person name="Baker S."/>
            <person name="Barry K."/>
            <person name="Bills G."/>
            <person name="Bluhm B."/>
            <person name="Cannon C."/>
            <person name="Castanera R."/>
            <person name="Culley D."/>
            <person name="Daum C."/>
            <person name="Ezra D."/>
            <person name="Gonzalez J."/>
            <person name="Henrissat B."/>
            <person name="Kuo A."/>
            <person name="Liang C."/>
            <person name="Lipzen A."/>
            <person name="Lutzoni F."/>
            <person name="Magnuson J."/>
            <person name="Mondo S."/>
            <person name="Nolan M."/>
            <person name="Ohm R."/>
            <person name="Pangilinan J."/>
            <person name="Park H.-J."/>
            <person name="Ramirez L."/>
            <person name="Alfaro M."/>
            <person name="Sun H."/>
            <person name="Tritt A."/>
            <person name="Yoshinaga Y."/>
            <person name="Zwiers L.-H."/>
            <person name="Turgeon B."/>
            <person name="Goodwin S."/>
            <person name="Spatafora J."/>
            <person name="Crous P."/>
            <person name="Grigoriev I."/>
        </authorList>
    </citation>
    <scope>NUCLEOTIDE SEQUENCE</scope>
    <source>
        <strain evidence="7">CBS 107.79</strain>
    </source>
</reference>
<feature type="domain" description="Glycoside hydrolase family 5" evidence="6">
    <location>
        <begin position="72"/>
        <end position="325"/>
    </location>
</feature>
<evidence type="ECO:0000313" key="8">
    <source>
        <dbReference type="Proteomes" id="UP000800036"/>
    </source>
</evidence>
<evidence type="ECO:0000313" key="7">
    <source>
        <dbReference type="EMBL" id="KAF1971327.1"/>
    </source>
</evidence>
<evidence type="ECO:0000256" key="5">
    <source>
        <dbReference type="RuleBase" id="RU361153"/>
    </source>
</evidence>
<organism evidence="7 8">
    <name type="scientific">Bimuria novae-zelandiae CBS 107.79</name>
    <dbReference type="NCBI Taxonomy" id="1447943"/>
    <lineage>
        <taxon>Eukaryota</taxon>
        <taxon>Fungi</taxon>
        <taxon>Dikarya</taxon>
        <taxon>Ascomycota</taxon>
        <taxon>Pezizomycotina</taxon>
        <taxon>Dothideomycetes</taxon>
        <taxon>Pleosporomycetidae</taxon>
        <taxon>Pleosporales</taxon>
        <taxon>Massarineae</taxon>
        <taxon>Didymosphaeriaceae</taxon>
        <taxon>Bimuria</taxon>
    </lineage>
</organism>
<comment type="similarity">
    <text evidence="1 5">Belongs to the glycosyl hydrolase 5 (cellulase A) family.</text>
</comment>
<keyword evidence="3 5" id="KW-0326">Glycosidase</keyword>
<keyword evidence="4" id="KW-0961">Cell wall biogenesis/degradation</keyword>
<dbReference type="AlphaFoldDB" id="A0A6A5VDL9"/>
<dbReference type="Proteomes" id="UP000800036">
    <property type="component" value="Unassembled WGS sequence"/>
</dbReference>
<accession>A0A6A5VDL9</accession>
<dbReference type="PANTHER" id="PTHR31297:SF43">
    <property type="entry name" value="GLUCAN 1,3-BETA-GLUCOSIDASE 3"/>
    <property type="match status" value="1"/>
</dbReference>
<dbReference type="GO" id="GO:0046557">
    <property type="term" value="F:glucan endo-1,6-beta-glucosidase activity"/>
    <property type="evidence" value="ECO:0007669"/>
    <property type="project" value="TreeGrafter"/>
</dbReference>
<dbReference type="InterPro" id="IPR017853">
    <property type="entry name" value="GH"/>
</dbReference>
<dbReference type="Gene3D" id="3.20.20.80">
    <property type="entry name" value="Glycosidases"/>
    <property type="match status" value="1"/>
</dbReference>
<dbReference type="PANTHER" id="PTHR31297">
    <property type="entry name" value="GLUCAN ENDO-1,6-BETA-GLUCOSIDASE B"/>
    <property type="match status" value="1"/>
</dbReference>
<protein>
    <submittedName>
        <fullName evidence="7">Glycoside hydrolase</fullName>
    </submittedName>
</protein>
<dbReference type="GO" id="GO:0005576">
    <property type="term" value="C:extracellular region"/>
    <property type="evidence" value="ECO:0007669"/>
    <property type="project" value="TreeGrafter"/>
</dbReference>
<evidence type="ECO:0000256" key="3">
    <source>
        <dbReference type="ARBA" id="ARBA00023295"/>
    </source>
</evidence>
<dbReference type="OrthoDB" id="1887033at2759"/>
<sequence length="509" mass="57755">MSSQTDLRSTIQDPSALDILRYRYHHGTTLGSVYVIERWLFPSRFPEETTGSSELEAVKAWIVKVGVEETKKRFETAWENALLDEDIAWFQNEAKGTTVRLPIGYWDLPGEEFTKGTPFEPFTHIYSAAWLSIRTLVSRLRAHNIGVLLDFHGVPGGANTKEHSGTSSGVAAFFTSPSNRQLGIRCAEFVARESVEGLQLAGLSLVNEPDKNSETMYDWYDEAIAAVSKIDSTLPIVISDAWDLRRALGYSLRKNVAFPTQSVNPILIDTHLFWCFSVADKQKSPQDIIKEVPTKLTELDGKEGSVTDRGAVQVIIGEYSNAMSSDSWAKLGETPKEDLVKIFGAEQSLRYQHRTGGAFFWTWKMDWMPGGEWGFKAQSDPRSRIIYPPPHAFIPDRNIFGLLECARNRIDERMYRAVGQHHAYYEHLASNMPSEHWRYEYGWKIGYQDAYVFFEGKGPKAIGQGNKIGNLELWVLKRIRESGFGRDHVWEFEQGVRRGIHDFNSVVGI</sequence>
<name>A0A6A5VDL9_9PLEO</name>
<evidence type="ECO:0000259" key="6">
    <source>
        <dbReference type="Pfam" id="PF00150"/>
    </source>
</evidence>
<dbReference type="GO" id="GO:0071555">
    <property type="term" value="P:cell wall organization"/>
    <property type="evidence" value="ECO:0007669"/>
    <property type="project" value="UniProtKB-KW"/>
</dbReference>
<evidence type="ECO:0000256" key="4">
    <source>
        <dbReference type="ARBA" id="ARBA00023316"/>
    </source>
</evidence>
<dbReference type="GO" id="GO:0009986">
    <property type="term" value="C:cell surface"/>
    <property type="evidence" value="ECO:0007669"/>
    <property type="project" value="TreeGrafter"/>
</dbReference>
<keyword evidence="8" id="KW-1185">Reference proteome</keyword>
<dbReference type="InterPro" id="IPR050386">
    <property type="entry name" value="Glycosyl_hydrolase_5"/>
</dbReference>
<evidence type="ECO:0000256" key="1">
    <source>
        <dbReference type="ARBA" id="ARBA00005641"/>
    </source>
</evidence>
<dbReference type="SUPFAM" id="SSF51445">
    <property type="entry name" value="(Trans)glycosidases"/>
    <property type="match status" value="1"/>
</dbReference>